<evidence type="ECO:0000259" key="4">
    <source>
        <dbReference type="Pfam" id="PF03364"/>
    </source>
</evidence>
<gene>
    <name evidence="5" type="ORF">BCR44DRAFT_136497</name>
</gene>
<comment type="function">
    <text evidence="3">Required for the function of coenzyme Q in the respiratory chain. May serve as a chaperone or may be involved in the transport of Q6 from its site of synthesis to the catalytic sites of the respiratory complexes.</text>
</comment>
<comment type="subunit">
    <text evidence="2">Interacts with coenzyme Q.</text>
</comment>
<reference evidence="5 6" key="1">
    <citation type="submission" date="2016-07" db="EMBL/GenBank/DDBJ databases">
        <title>Pervasive Adenine N6-methylation of Active Genes in Fungi.</title>
        <authorList>
            <consortium name="DOE Joint Genome Institute"/>
            <person name="Mondo S.J."/>
            <person name="Dannebaum R.O."/>
            <person name="Kuo R.C."/>
            <person name="Labutti K."/>
            <person name="Haridas S."/>
            <person name="Kuo A."/>
            <person name="Salamov A."/>
            <person name="Ahrendt S.R."/>
            <person name="Lipzen A."/>
            <person name="Sullivan W."/>
            <person name="Andreopoulos W.B."/>
            <person name="Clum A."/>
            <person name="Lindquist E."/>
            <person name="Daum C."/>
            <person name="Ramamoorthy G.K."/>
            <person name="Gryganskyi A."/>
            <person name="Culley D."/>
            <person name="Magnuson J.K."/>
            <person name="James T.Y."/>
            <person name="O'Malley M.A."/>
            <person name="Stajich J.E."/>
            <person name="Spatafora J.W."/>
            <person name="Visel A."/>
            <person name="Grigoriev I.V."/>
        </authorList>
    </citation>
    <scope>NUCLEOTIDE SEQUENCE [LARGE SCALE GENOMIC DNA]</scope>
    <source>
        <strain evidence="5 6">PL171</strain>
    </source>
</reference>
<comment type="similarity">
    <text evidence="1">Belongs to the COQ10 family.</text>
</comment>
<dbReference type="Gene3D" id="3.30.530.20">
    <property type="match status" value="1"/>
</dbReference>
<name>A0A1Y2HU55_9FUNG</name>
<dbReference type="GO" id="GO:0005739">
    <property type="term" value="C:mitochondrion"/>
    <property type="evidence" value="ECO:0007669"/>
    <property type="project" value="TreeGrafter"/>
</dbReference>
<dbReference type="InterPro" id="IPR005031">
    <property type="entry name" value="COQ10_START"/>
</dbReference>
<dbReference type="SUPFAM" id="SSF55961">
    <property type="entry name" value="Bet v1-like"/>
    <property type="match status" value="1"/>
</dbReference>
<feature type="domain" description="Coenzyme Q-binding protein COQ10 START" evidence="4">
    <location>
        <begin position="184"/>
        <end position="278"/>
    </location>
</feature>
<dbReference type="GO" id="GO:0045333">
    <property type="term" value="P:cellular respiration"/>
    <property type="evidence" value="ECO:0007669"/>
    <property type="project" value="InterPro"/>
</dbReference>
<proteinExistence type="inferred from homology"/>
<evidence type="ECO:0000256" key="2">
    <source>
        <dbReference type="ARBA" id="ARBA00011814"/>
    </source>
</evidence>
<dbReference type="Pfam" id="PF03364">
    <property type="entry name" value="Polyketide_cyc"/>
    <property type="match status" value="1"/>
</dbReference>
<comment type="caution">
    <text evidence="5">The sequence shown here is derived from an EMBL/GenBank/DDBJ whole genome shotgun (WGS) entry which is preliminary data.</text>
</comment>
<dbReference type="CDD" id="cd07813">
    <property type="entry name" value="COQ10p_like"/>
    <property type="match status" value="1"/>
</dbReference>
<dbReference type="Proteomes" id="UP000193411">
    <property type="component" value="Unassembled WGS sequence"/>
</dbReference>
<dbReference type="EMBL" id="MCFL01000013">
    <property type="protein sequence ID" value="ORZ37223.1"/>
    <property type="molecule type" value="Genomic_DNA"/>
</dbReference>
<accession>A0A1Y2HU55</accession>
<protein>
    <recommendedName>
        <fullName evidence="4">Coenzyme Q-binding protein COQ10 START domain-containing protein</fullName>
    </recommendedName>
</protein>
<dbReference type="PANTHER" id="PTHR12901">
    <property type="entry name" value="SPERM PROTEIN HOMOLOG"/>
    <property type="match status" value="1"/>
</dbReference>
<organism evidence="5 6">
    <name type="scientific">Catenaria anguillulae PL171</name>
    <dbReference type="NCBI Taxonomy" id="765915"/>
    <lineage>
        <taxon>Eukaryota</taxon>
        <taxon>Fungi</taxon>
        <taxon>Fungi incertae sedis</taxon>
        <taxon>Blastocladiomycota</taxon>
        <taxon>Blastocladiomycetes</taxon>
        <taxon>Blastocladiales</taxon>
        <taxon>Catenariaceae</taxon>
        <taxon>Catenaria</taxon>
    </lineage>
</organism>
<evidence type="ECO:0000313" key="5">
    <source>
        <dbReference type="EMBL" id="ORZ37223.1"/>
    </source>
</evidence>
<dbReference type="PANTHER" id="PTHR12901:SF10">
    <property type="entry name" value="COENZYME Q-BINDING PROTEIN COQ10, MITOCHONDRIAL"/>
    <property type="match status" value="1"/>
</dbReference>
<dbReference type="STRING" id="765915.A0A1Y2HU55"/>
<dbReference type="InterPro" id="IPR044996">
    <property type="entry name" value="COQ10-like"/>
</dbReference>
<evidence type="ECO:0000256" key="1">
    <source>
        <dbReference type="ARBA" id="ARBA00006885"/>
    </source>
</evidence>
<keyword evidence="6" id="KW-1185">Reference proteome</keyword>
<evidence type="ECO:0000313" key="6">
    <source>
        <dbReference type="Proteomes" id="UP000193411"/>
    </source>
</evidence>
<evidence type="ECO:0000256" key="3">
    <source>
        <dbReference type="ARBA" id="ARBA00024947"/>
    </source>
</evidence>
<sequence>MTALPNALLAMPPMLLPMHHVSAILVHHGHIQRRTFLSLAARALAPPKPVEYSERKLLKFTPKQLFDLVSNVNDYKRFVPYCVGSVVHSVDKLNGVPPHLPALLHSAPLSIRRLIPQAGHQPKASSQPHIHRVPPTRAAAAAIAAAAVGSTPSPALASTTTGPIASGSVAVAQPNQNHHEHAHQVHQMLASLDVGFSGLKESYTSRVTCVDPNLVIAEASNSSLFTNLLTVWAFTKGPVPHSTFVDFYIQFTFRSGFHAQLADMFFHQLSRQNMLAFEARARDLYGLNGTGPFKHHVKHPLAAAAAAAPLPDPVAVYQRHR</sequence>
<dbReference type="GO" id="GO:0048039">
    <property type="term" value="F:ubiquinone binding"/>
    <property type="evidence" value="ECO:0007669"/>
    <property type="project" value="InterPro"/>
</dbReference>
<dbReference type="AlphaFoldDB" id="A0A1Y2HU55"/>
<dbReference type="InterPro" id="IPR023393">
    <property type="entry name" value="START-like_dom_sf"/>
</dbReference>
<dbReference type="OrthoDB" id="292693at2759"/>